<dbReference type="Proteomes" id="UP001153069">
    <property type="component" value="Unassembled WGS sequence"/>
</dbReference>
<evidence type="ECO:0000313" key="2">
    <source>
        <dbReference type="EMBL" id="CAB9518936.1"/>
    </source>
</evidence>
<protein>
    <submittedName>
        <fullName evidence="2">Uncharacterized protein</fullName>
    </submittedName>
</protein>
<name>A0A9N8HM75_9STRA</name>
<reference evidence="2" key="1">
    <citation type="submission" date="2020-06" db="EMBL/GenBank/DDBJ databases">
        <authorList>
            <consortium name="Plant Systems Biology data submission"/>
        </authorList>
    </citation>
    <scope>NUCLEOTIDE SEQUENCE</scope>
    <source>
        <strain evidence="2">D6</strain>
    </source>
</reference>
<evidence type="ECO:0000256" key="1">
    <source>
        <dbReference type="SAM" id="SignalP"/>
    </source>
</evidence>
<feature type="signal peptide" evidence="1">
    <location>
        <begin position="1"/>
        <end position="25"/>
    </location>
</feature>
<gene>
    <name evidence="2" type="ORF">SEMRO_975_G226760.1</name>
</gene>
<dbReference type="AlphaFoldDB" id="A0A9N8HM75"/>
<feature type="chain" id="PRO_5040334523" evidence="1">
    <location>
        <begin position="26"/>
        <end position="332"/>
    </location>
</feature>
<evidence type="ECO:0000313" key="3">
    <source>
        <dbReference type="Proteomes" id="UP001153069"/>
    </source>
</evidence>
<sequence length="332" mass="37361">MGILPLVHVPVLLVTTQLLLLQAAGFLIDHPLSGTAHSRSHERSYRYSIPAVSLAAASSREEETAEKAEDILREKLMNDATEVGLQDFQEVLDAWMMAFHKSTEKDNETRAFDYGHRMESILTLLEASANNNSIIISIEPYSLVMQVYLQRDADPMAALRVLSRMENMLYTAHPSSEFLNNKQRLIQYNRVLQGLASKMELCSLIAVPLLLALAQEQPVILPKDDQVEPFVPRKLQPDTASFAVVLEPLLEKNYKLNAFQKPIGWLVRQANLSGILFDNEEDTQSPLLQRMEKAVAGDKDHLDRILVEALTQSKTTSMSLESLLEESDESFQ</sequence>
<keyword evidence="1" id="KW-0732">Signal</keyword>
<proteinExistence type="predicted"/>
<accession>A0A9N8HM75</accession>
<organism evidence="2 3">
    <name type="scientific">Seminavis robusta</name>
    <dbReference type="NCBI Taxonomy" id="568900"/>
    <lineage>
        <taxon>Eukaryota</taxon>
        <taxon>Sar</taxon>
        <taxon>Stramenopiles</taxon>
        <taxon>Ochrophyta</taxon>
        <taxon>Bacillariophyta</taxon>
        <taxon>Bacillariophyceae</taxon>
        <taxon>Bacillariophycidae</taxon>
        <taxon>Naviculales</taxon>
        <taxon>Naviculaceae</taxon>
        <taxon>Seminavis</taxon>
    </lineage>
</organism>
<comment type="caution">
    <text evidence="2">The sequence shown here is derived from an EMBL/GenBank/DDBJ whole genome shotgun (WGS) entry which is preliminary data.</text>
</comment>
<dbReference type="EMBL" id="CAICTM010000973">
    <property type="protein sequence ID" value="CAB9518936.1"/>
    <property type="molecule type" value="Genomic_DNA"/>
</dbReference>
<keyword evidence="3" id="KW-1185">Reference proteome</keyword>